<gene>
    <name evidence="3" type="ORF">FHS03_000023</name>
</gene>
<evidence type="ECO:0000259" key="2">
    <source>
        <dbReference type="Pfam" id="PF07811"/>
    </source>
</evidence>
<feature type="domain" description="TadE-like" evidence="2">
    <location>
        <begin position="13"/>
        <end position="55"/>
    </location>
</feature>
<protein>
    <recommendedName>
        <fullName evidence="2">TadE-like domain-containing protein</fullName>
    </recommendedName>
</protein>
<evidence type="ECO:0000313" key="3">
    <source>
        <dbReference type="EMBL" id="MBB3117004.1"/>
    </source>
</evidence>
<name>A0A7W5FRS1_9BURK</name>
<dbReference type="Pfam" id="PF07811">
    <property type="entry name" value="TadE"/>
    <property type="match status" value="1"/>
</dbReference>
<reference evidence="3 4" key="1">
    <citation type="submission" date="2020-08" db="EMBL/GenBank/DDBJ databases">
        <title>Genomic Encyclopedia of Type Strains, Phase III (KMG-III): the genomes of soil and plant-associated and newly described type strains.</title>
        <authorList>
            <person name="Whitman W."/>
        </authorList>
    </citation>
    <scope>NUCLEOTIDE SEQUENCE [LARGE SCALE GENOMIC DNA]</scope>
    <source>
        <strain evidence="3 4">CECT 8897</strain>
    </source>
</reference>
<accession>A0A7W5FRS1</accession>
<feature type="transmembrane region" description="Helical" evidence="1">
    <location>
        <begin position="20"/>
        <end position="42"/>
    </location>
</feature>
<evidence type="ECO:0000313" key="4">
    <source>
        <dbReference type="Proteomes" id="UP000541535"/>
    </source>
</evidence>
<dbReference type="Proteomes" id="UP000541535">
    <property type="component" value="Unassembled WGS sequence"/>
</dbReference>
<keyword evidence="1" id="KW-1133">Transmembrane helix</keyword>
<dbReference type="AlphaFoldDB" id="A0A7W5FRS1"/>
<organism evidence="3 4">
    <name type="scientific">Pseudoduganella violacea</name>
    <dbReference type="NCBI Taxonomy" id="1715466"/>
    <lineage>
        <taxon>Bacteria</taxon>
        <taxon>Pseudomonadati</taxon>
        <taxon>Pseudomonadota</taxon>
        <taxon>Betaproteobacteria</taxon>
        <taxon>Burkholderiales</taxon>
        <taxon>Oxalobacteraceae</taxon>
        <taxon>Telluria group</taxon>
        <taxon>Pseudoduganella</taxon>
    </lineage>
</organism>
<dbReference type="RefSeq" id="WP_183439018.1">
    <property type="nucleotide sequence ID" value="NZ_JACHXD010000001.1"/>
</dbReference>
<comment type="caution">
    <text evidence="3">The sequence shown here is derived from an EMBL/GenBank/DDBJ whole genome shotgun (WGS) entry which is preliminary data.</text>
</comment>
<proteinExistence type="predicted"/>
<sequence>MSTKPPALRRQRGATTVEVALASLVFFLFLLGWMELARYMYLLNLSQEVARRAARAAAITDFSDSAAMAQLRQQAMFGAATLDGTINGDNLAIDYLRLDAAGALQPASPMPASPAGNAFNCLRDPQGASCIRFVRVRWCGNGGACPSLPFISPAQLPLQLALPRSTVVVRAESLGFTPGAPLSP</sequence>
<dbReference type="EMBL" id="JACHXD010000001">
    <property type="protein sequence ID" value="MBB3117004.1"/>
    <property type="molecule type" value="Genomic_DNA"/>
</dbReference>
<keyword evidence="4" id="KW-1185">Reference proteome</keyword>
<keyword evidence="1" id="KW-0472">Membrane</keyword>
<evidence type="ECO:0000256" key="1">
    <source>
        <dbReference type="SAM" id="Phobius"/>
    </source>
</evidence>
<dbReference type="InterPro" id="IPR012495">
    <property type="entry name" value="TadE-like_dom"/>
</dbReference>
<keyword evidence="1" id="KW-0812">Transmembrane</keyword>